<keyword evidence="2" id="KW-1185">Reference proteome</keyword>
<dbReference type="STRING" id="488533.SAMN04487960_103298"/>
<dbReference type="Proteomes" id="UP000199675">
    <property type="component" value="Unassembled WGS sequence"/>
</dbReference>
<name>A0A1H2V1H5_9GAMM</name>
<dbReference type="OrthoDB" id="6364155at2"/>
<organism evidence="1 2">
    <name type="scientific">Marinobacter mobilis</name>
    <dbReference type="NCBI Taxonomy" id="488533"/>
    <lineage>
        <taxon>Bacteria</taxon>
        <taxon>Pseudomonadati</taxon>
        <taxon>Pseudomonadota</taxon>
        <taxon>Gammaproteobacteria</taxon>
        <taxon>Pseudomonadales</taxon>
        <taxon>Marinobacteraceae</taxon>
        <taxon>Marinobacter</taxon>
    </lineage>
</organism>
<accession>A0A1H2V1H5</accession>
<evidence type="ECO:0000313" key="2">
    <source>
        <dbReference type="Proteomes" id="UP000199675"/>
    </source>
</evidence>
<gene>
    <name evidence="1" type="ORF">SAMN04487960_103298</name>
</gene>
<reference evidence="1 2" key="1">
    <citation type="submission" date="2016-10" db="EMBL/GenBank/DDBJ databases">
        <authorList>
            <person name="de Groot N.N."/>
        </authorList>
    </citation>
    <scope>NUCLEOTIDE SEQUENCE [LARGE SCALE GENOMIC DNA]</scope>
    <source>
        <strain evidence="1 2">CGMCC 1.7059</strain>
    </source>
</reference>
<dbReference type="RefSeq" id="WP_091812114.1">
    <property type="nucleotide sequence ID" value="NZ_FNNE01000003.1"/>
</dbReference>
<sequence>MKQHPILLTAIIGAVGSLPVSAGVRSLTSDEMVETYVKDSAVIVVPRRQQQAEADRRRILRSLTISPGEPVQLESEAESDRGEVQFLEEEERFASLREAEEEFIRRTLLTPTAELAALQPPNYEIPNIPPIIFGEQLIIPDGPFAQSFMNDQLGIAFDGSSLNLSIGHPPGIDQITLPQGIDEGPITLVPRPGGGFDLSIQVPDQ</sequence>
<dbReference type="AlphaFoldDB" id="A0A1H2V1H5"/>
<dbReference type="EMBL" id="FNNE01000003">
    <property type="protein sequence ID" value="SDW62137.1"/>
    <property type="molecule type" value="Genomic_DNA"/>
</dbReference>
<proteinExistence type="predicted"/>
<protein>
    <submittedName>
        <fullName evidence="1">Uncharacterized protein</fullName>
    </submittedName>
</protein>
<evidence type="ECO:0000313" key="1">
    <source>
        <dbReference type="EMBL" id="SDW62137.1"/>
    </source>
</evidence>